<comment type="similarity">
    <text evidence="2">Belongs to the ACC deaminase/D-cysteine desulfhydrase family.</text>
</comment>
<feature type="domain" description="Tryptophan synthase beta chain-like PALP" evidence="6">
    <location>
        <begin position="10"/>
        <end position="313"/>
    </location>
</feature>
<dbReference type="PANTHER" id="PTHR43780">
    <property type="entry name" value="1-AMINOCYCLOPROPANE-1-CARBOXYLATE DEAMINASE-RELATED"/>
    <property type="match status" value="1"/>
</dbReference>
<dbReference type="NCBIfam" id="TIGR01275">
    <property type="entry name" value="ACC_deam_rel"/>
    <property type="match status" value="1"/>
</dbReference>
<dbReference type="InterPro" id="IPR005966">
    <property type="entry name" value="D-Cys_desShydrase"/>
</dbReference>
<comment type="cofactor">
    <cofactor evidence="1">
        <name>pyridoxal 5'-phosphate</name>
        <dbReference type="ChEBI" id="CHEBI:597326"/>
    </cofactor>
</comment>
<dbReference type="GO" id="GO:0019148">
    <property type="term" value="F:D-cysteine desulfhydrase activity"/>
    <property type="evidence" value="ECO:0007669"/>
    <property type="project" value="TreeGrafter"/>
</dbReference>
<dbReference type="AlphaFoldDB" id="A0A7G9WDJ8"/>
<proteinExistence type="inferred from homology"/>
<dbReference type="InterPro" id="IPR027278">
    <property type="entry name" value="ACCD_DCysDesulf"/>
</dbReference>
<feature type="active site" description="Nucleophile" evidence="4">
    <location>
        <position position="73"/>
    </location>
</feature>
<organism evidence="7 8">
    <name type="scientific">Alkalicella caledoniensis</name>
    <dbReference type="NCBI Taxonomy" id="2731377"/>
    <lineage>
        <taxon>Bacteria</taxon>
        <taxon>Bacillati</taxon>
        <taxon>Bacillota</taxon>
        <taxon>Clostridia</taxon>
        <taxon>Eubacteriales</taxon>
        <taxon>Proteinivoracaceae</taxon>
        <taxon>Alkalicella</taxon>
    </lineage>
</organism>
<dbReference type="InterPro" id="IPR036052">
    <property type="entry name" value="TrpB-like_PALP_sf"/>
</dbReference>
<dbReference type="Proteomes" id="UP000516160">
    <property type="component" value="Chromosome"/>
</dbReference>
<dbReference type="GO" id="GO:1901605">
    <property type="term" value="P:alpha-amino acid metabolic process"/>
    <property type="evidence" value="ECO:0007669"/>
    <property type="project" value="UniProtKB-ARBA"/>
</dbReference>
<dbReference type="PIRSF" id="PIRSF006278">
    <property type="entry name" value="ACCD_DCysDesulf"/>
    <property type="match status" value="1"/>
</dbReference>
<dbReference type="Pfam" id="PF00291">
    <property type="entry name" value="PALP"/>
    <property type="match status" value="1"/>
</dbReference>
<sequence>MRIPGSLVLANLPTSIERLGRLSEELGVNVFVKRDDQTGSEITGNKVRKLEFAIQEALDQGCDYLITCGGIQSNHARATAAVAAKLGLGSCLVLRSSGGDNLEGNFFFGKLLGADIRFVTPVEYRESRMDIMKEITEELAAKGHRAYIIPEGASNGIGSFGYFKALEEILGQEKELDVKFDAVVATVGSGGTYAGLFYANKGHNNSGKVYGINICDDAEYFKDKVVGLIDEMNGYTGQELNYNRNELNIIDGYVGDGYALSRHEELEFIHWFARLEGIILDPVYTGKAMYGLVEEIKKGTFKDCTNILFLHTGGIFGWTESARLAFADLG</sequence>
<evidence type="ECO:0000256" key="5">
    <source>
        <dbReference type="PIRSR" id="PIRSR006278-2"/>
    </source>
</evidence>
<keyword evidence="8" id="KW-1185">Reference proteome</keyword>
<dbReference type="PANTHER" id="PTHR43780:SF2">
    <property type="entry name" value="1-AMINOCYCLOPROPANE-1-CARBOXYLATE DEAMINASE-RELATED"/>
    <property type="match status" value="1"/>
</dbReference>
<evidence type="ECO:0000313" key="7">
    <source>
        <dbReference type="EMBL" id="QNO16760.1"/>
    </source>
</evidence>
<gene>
    <name evidence="7" type="ORF">HYG86_18080</name>
</gene>
<feature type="modified residue" description="N6-(pyridoxal phosphate)lysine" evidence="5">
    <location>
        <position position="46"/>
    </location>
</feature>
<dbReference type="KEGG" id="acae:HYG86_18080"/>
<evidence type="ECO:0000313" key="8">
    <source>
        <dbReference type="Proteomes" id="UP000516160"/>
    </source>
</evidence>
<dbReference type="InterPro" id="IPR001926">
    <property type="entry name" value="TrpB-like_PALP"/>
</dbReference>
<evidence type="ECO:0000256" key="2">
    <source>
        <dbReference type="ARBA" id="ARBA00008639"/>
    </source>
</evidence>
<dbReference type="Gene3D" id="3.40.50.1100">
    <property type="match status" value="2"/>
</dbReference>
<accession>A0A7G9WDJ8</accession>
<keyword evidence="3 5" id="KW-0663">Pyridoxal phosphate</keyword>
<evidence type="ECO:0000256" key="4">
    <source>
        <dbReference type="PIRSR" id="PIRSR006278-1"/>
    </source>
</evidence>
<name>A0A7G9WDJ8_ALKCA</name>
<evidence type="ECO:0000259" key="6">
    <source>
        <dbReference type="Pfam" id="PF00291"/>
    </source>
</evidence>
<reference evidence="7 8" key="1">
    <citation type="submission" date="2020-07" db="EMBL/GenBank/DDBJ databases">
        <title>Alkalicella. sp. LB2 genome.</title>
        <authorList>
            <person name="Postec A."/>
            <person name="Quemeneur M."/>
        </authorList>
    </citation>
    <scope>NUCLEOTIDE SEQUENCE [LARGE SCALE GENOMIC DNA]</scope>
    <source>
        <strain evidence="7 8">LB2</strain>
    </source>
</reference>
<dbReference type="SUPFAM" id="SSF53686">
    <property type="entry name" value="Tryptophan synthase beta subunit-like PLP-dependent enzymes"/>
    <property type="match status" value="1"/>
</dbReference>
<protein>
    <submittedName>
        <fullName evidence="7">D-cysteine desulfhydrase family protein</fullName>
    </submittedName>
</protein>
<evidence type="ECO:0000256" key="3">
    <source>
        <dbReference type="ARBA" id="ARBA00022898"/>
    </source>
</evidence>
<dbReference type="EMBL" id="CP058559">
    <property type="protein sequence ID" value="QNO16760.1"/>
    <property type="molecule type" value="Genomic_DNA"/>
</dbReference>
<evidence type="ECO:0000256" key="1">
    <source>
        <dbReference type="ARBA" id="ARBA00001933"/>
    </source>
</evidence>